<sequence>MVTIDKAVIAIDPTTSGVSLARIVTGERTPRLRYVEAPEATTKYRERGLVGAMQRAEDTATGVLERVLRGGAPDLVVMSKLVTGELTRDPSGPRRSGLWWEIIRQCEAAGIPVADYPSLAAQRYFGTHAQPGLEGANRLVRAVKKRWPGVSLDMPEAFRYTSVALAAIGCAVVGIPTAIPVTQERLKLLKTGTWAPGTVIPRGVEGWKEQHGCDTRIAGIDDDEDADDTEEKSA</sequence>
<reference evidence="1 2" key="1">
    <citation type="submission" date="2021-05" db="EMBL/GenBank/DDBJ databases">
        <title>Mycobacterium acidophilum sp. nov., an extremely acid-tolerant member of the genus Mycobacterium.</title>
        <authorList>
            <person name="Xia J."/>
        </authorList>
    </citation>
    <scope>NUCLEOTIDE SEQUENCE [LARGE SCALE GENOMIC DNA]</scope>
    <source>
        <strain evidence="1 2">M1</strain>
    </source>
</reference>
<accession>A0ABS5REK1</accession>
<evidence type="ECO:0000313" key="1">
    <source>
        <dbReference type="EMBL" id="MBS9532619.1"/>
    </source>
</evidence>
<keyword evidence="2" id="KW-1185">Reference proteome</keyword>
<organism evidence="1 2">
    <name type="scientific">Mycolicibacter acidiphilus</name>
    <dbReference type="NCBI Taxonomy" id="2835306"/>
    <lineage>
        <taxon>Bacteria</taxon>
        <taxon>Bacillati</taxon>
        <taxon>Actinomycetota</taxon>
        <taxon>Actinomycetes</taxon>
        <taxon>Mycobacteriales</taxon>
        <taxon>Mycobacteriaceae</taxon>
        <taxon>Mycolicibacter</taxon>
    </lineage>
</organism>
<protein>
    <submittedName>
        <fullName evidence="1">Uncharacterized protein</fullName>
    </submittedName>
</protein>
<comment type="caution">
    <text evidence="1">The sequence shown here is derived from an EMBL/GenBank/DDBJ whole genome shotgun (WGS) entry which is preliminary data.</text>
</comment>
<dbReference type="Proteomes" id="UP001519535">
    <property type="component" value="Unassembled WGS sequence"/>
</dbReference>
<dbReference type="RefSeq" id="WP_214091511.1">
    <property type="nucleotide sequence ID" value="NZ_JAHCLR010000004.1"/>
</dbReference>
<name>A0ABS5REK1_9MYCO</name>
<gene>
    <name evidence="1" type="ORF">KIH27_03350</name>
</gene>
<evidence type="ECO:0000313" key="2">
    <source>
        <dbReference type="Proteomes" id="UP001519535"/>
    </source>
</evidence>
<dbReference type="EMBL" id="JAHCLR010000004">
    <property type="protein sequence ID" value="MBS9532619.1"/>
    <property type="molecule type" value="Genomic_DNA"/>
</dbReference>
<proteinExistence type="predicted"/>